<feature type="domain" description="C2" evidence="11">
    <location>
        <begin position="591"/>
        <end position="713"/>
    </location>
</feature>
<keyword evidence="5" id="KW-0106">Calcium</keyword>
<evidence type="ECO:0000256" key="6">
    <source>
        <dbReference type="ARBA" id="ARBA00022989"/>
    </source>
</evidence>
<protein>
    <recommendedName>
        <fullName evidence="11">C2 domain-containing protein</fullName>
    </recommendedName>
</protein>
<evidence type="ECO:0000256" key="1">
    <source>
        <dbReference type="ARBA" id="ARBA00004141"/>
    </source>
</evidence>
<accession>A0AAE1JWC4</accession>
<dbReference type="InterPro" id="IPR047258">
    <property type="entry name" value="C2C_MCTP_PRT_plant"/>
</dbReference>
<dbReference type="InterPro" id="IPR035892">
    <property type="entry name" value="C2_domain_sf"/>
</dbReference>
<dbReference type="PROSITE" id="PS50004">
    <property type="entry name" value="C2"/>
    <property type="match status" value="4"/>
</dbReference>
<dbReference type="FunFam" id="2.60.40.150:FF:000128">
    <property type="entry name" value="C2 domain-containing protein"/>
    <property type="match status" value="1"/>
</dbReference>
<dbReference type="InterPro" id="IPR047255">
    <property type="entry name" value="C2D_MCTP_PRT_plant"/>
</dbReference>
<dbReference type="InterPro" id="IPR047259">
    <property type="entry name" value="QUIRKY-like"/>
</dbReference>
<feature type="compositionally biased region" description="Polar residues" evidence="9">
    <location>
        <begin position="140"/>
        <end position="155"/>
    </location>
</feature>
<dbReference type="CDD" id="cd04019">
    <property type="entry name" value="C2C_MCTP_PRT_plant"/>
    <property type="match status" value="1"/>
</dbReference>
<keyword evidence="7 10" id="KW-0472">Membrane</keyword>
<feature type="domain" description="C2" evidence="11">
    <location>
        <begin position="425"/>
        <end position="550"/>
    </location>
</feature>
<keyword evidence="3 10" id="KW-0812">Transmembrane</keyword>
<dbReference type="CDD" id="cd08378">
    <property type="entry name" value="C2B_MCTP_PRT_plant"/>
    <property type="match status" value="1"/>
</dbReference>
<keyword evidence="4" id="KW-0677">Repeat</keyword>
<evidence type="ECO:0000256" key="2">
    <source>
        <dbReference type="ARBA" id="ARBA00007923"/>
    </source>
</evidence>
<organism evidence="12 13">
    <name type="scientific">Acacia crassicarpa</name>
    <name type="common">northern wattle</name>
    <dbReference type="NCBI Taxonomy" id="499986"/>
    <lineage>
        <taxon>Eukaryota</taxon>
        <taxon>Viridiplantae</taxon>
        <taxon>Streptophyta</taxon>
        <taxon>Embryophyta</taxon>
        <taxon>Tracheophyta</taxon>
        <taxon>Spermatophyta</taxon>
        <taxon>Magnoliopsida</taxon>
        <taxon>eudicotyledons</taxon>
        <taxon>Gunneridae</taxon>
        <taxon>Pentapetalae</taxon>
        <taxon>rosids</taxon>
        <taxon>fabids</taxon>
        <taxon>Fabales</taxon>
        <taxon>Fabaceae</taxon>
        <taxon>Caesalpinioideae</taxon>
        <taxon>mimosoid clade</taxon>
        <taxon>Acacieae</taxon>
        <taxon>Acacia</taxon>
    </lineage>
</organism>
<evidence type="ECO:0000313" key="13">
    <source>
        <dbReference type="Proteomes" id="UP001293593"/>
    </source>
</evidence>
<proteinExistence type="inferred from homology"/>
<dbReference type="SUPFAM" id="SSF49562">
    <property type="entry name" value="C2 domain (Calcium/lipid-binding domain, CaLB)"/>
    <property type="match status" value="4"/>
</dbReference>
<comment type="caution">
    <text evidence="12">The sequence shown here is derived from an EMBL/GenBank/DDBJ whole genome shotgun (WGS) entry which is preliminary data.</text>
</comment>
<feature type="domain" description="C2" evidence="11">
    <location>
        <begin position="1"/>
        <end position="109"/>
    </location>
</feature>
<dbReference type="FunFam" id="2.60.40.150:FF:000119">
    <property type="entry name" value="C2 domain-containing protein"/>
    <property type="match status" value="1"/>
</dbReference>
<dbReference type="Pfam" id="PF00168">
    <property type="entry name" value="C2"/>
    <property type="match status" value="4"/>
</dbReference>
<comment type="similarity">
    <text evidence="2">Belongs to the MCTP family.</text>
</comment>
<dbReference type="EMBL" id="JAWXYG010000010">
    <property type="protein sequence ID" value="KAK4260584.1"/>
    <property type="molecule type" value="Genomic_DNA"/>
</dbReference>
<dbReference type="Pfam" id="PF08372">
    <property type="entry name" value="PRT_C"/>
    <property type="match status" value="1"/>
</dbReference>
<evidence type="ECO:0000256" key="3">
    <source>
        <dbReference type="ARBA" id="ARBA00022692"/>
    </source>
</evidence>
<dbReference type="PANTHER" id="PTHR31425">
    <property type="entry name" value="PHOSPHORIBOSYLANTHRANILATE TRANSFERASE ISOFORM 1"/>
    <property type="match status" value="1"/>
</dbReference>
<evidence type="ECO:0000256" key="4">
    <source>
        <dbReference type="ARBA" id="ARBA00022737"/>
    </source>
</evidence>
<feature type="transmembrane region" description="Helical" evidence="10">
    <location>
        <begin position="957"/>
        <end position="987"/>
    </location>
</feature>
<name>A0AAE1JWC4_9FABA</name>
<feature type="transmembrane region" description="Helical" evidence="10">
    <location>
        <begin position="843"/>
        <end position="875"/>
    </location>
</feature>
<keyword evidence="13" id="KW-1185">Reference proteome</keyword>
<dbReference type="FunFam" id="2.60.40.150:FF:000090">
    <property type="entry name" value="C2 domain-containing protein"/>
    <property type="match status" value="1"/>
</dbReference>
<evidence type="ECO:0000256" key="5">
    <source>
        <dbReference type="ARBA" id="ARBA00022837"/>
    </source>
</evidence>
<feature type="region of interest" description="Disordered" evidence="9">
    <location>
        <begin position="140"/>
        <end position="211"/>
    </location>
</feature>
<dbReference type="AlphaFoldDB" id="A0AAE1JWC4"/>
<sequence>MMNNFKLGVDVVGAHNLLPKDGQGSSNAFAELYFDGQKFRTTIKEKDLNPVWNESFYFNISDPTNLQYLTLDVYLYNHIRGSSSSSFLGRVSLTGTSFVPYPDAVVMHYPLEKRGMFSRVRGEIGLKVYITNDATIKSSIPVASSEPNNNTNSSVRADAHAPANPITNTFPKEKIGERHTFHHLPNPNHQNQNHHDHDHDHDQSSSLPDAHYVPKHEADSMKAEAAPPPSKLVRIHSVASMQPVDYALKETSPFLGGGRVVGGRVVRKDKTASTYDLVERMYFLYVRVVKAHDLPAMDVTGSLDPFVEVRIGNYKGITKHFDKTQFPEWNQVFAFAKERMQASVLEVVIKDKNLVKDDFVGIVRFDINEVPLRVPPDSPLAPEWYRLEDKKGEKIKGELMLAVWIGTQADESFSDAWHSDAAMPIDTTPTVSTVIRSKVYHAPRLWYVRVNVVEAQDLVPTEKNRFPDVYVKAQIGNQVSKTKTVPARSLNPLWNEDLVFVAAEPFEDHLILSVEDRVGPGKDEIIGRVTIPLNAIERRADDRIIHARWFSLEKPIAVDVDQLKREKFSSRIHLRVCLDGGYHVLDESTHYSSDLRPTAKQLWKPPIGVLELGILNAVGLHPMKTRDGRGTSDTYCVAKYGHKWVRTRTIVDNLCPKYNEQYTWEVFDPATVLTIGVFDNSHIGEKGSKDLKIGKVRIRISTLETGRIYTHSYPLLVLHPTGVKKMGELHLAIRFTCISVANMLYLYSRPLLPKMHYIRPFSVIQLDMLRHQAVNIVAARLGRAEPPLRKEVVEYMSDVDSHLWSMRRSKANFFRLMTVFSGFFAVGKWFGDICMWKNPITTILVHVLFLMLVCFPELIISTIFLYMFLIGIWNFRYRPRYPPHMNTRISQAEAVHPDELDEEFDTFPTSRNPDIVRMRYDRLRSVAGRIQTVVGDLATQGERMQALLSWRDPRATAISITLCLICATVFYITPFQVVAAFAGFFVMRHPRFRHRLPSAPINFFRRLPARTDSML</sequence>
<dbReference type="Gene3D" id="2.60.40.150">
    <property type="entry name" value="C2 domain"/>
    <property type="match status" value="4"/>
</dbReference>
<evidence type="ECO:0000256" key="8">
    <source>
        <dbReference type="ARBA" id="ARBA00053146"/>
    </source>
</evidence>
<dbReference type="GO" id="GO:0016020">
    <property type="term" value="C:membrane"/>
    <property type="evidence" value="ECO:0007669"/>
    <property type="project" value="UniProtKB-SubCell"/>
</dbReference>
<dbReference type="CDD" id="cd08379">
    <property type="entry name" value="C2D_MCTP_PRT_plant"/>
    <property type="match status" value="1"/>
</dbReference>
<keyword evidence="6 10" id="KW-1133">Transmembrane helix</keyword>
<gene>
    <name evidence="12" type="ORF">QN277_003679</name>
</gene>
<dbReference type="PANTHER" id="PTHR31425:SF52">
    <property type="entry name" value="MULTIPLE C2 DOMAIN AND TRANSMEMBRANE REGION PROTEIN 7"/>
    <property type="match status" value="1"/>
</dbReference>
<dbReference type="InterPro" id="IPR000008">
    <property type="entry name" value="C2_dom"/>
</dbReference>
<dbReference type="Proteomes" id="UP001293593">
    <property type="component" value="Unassembled WGS sequence"/>
</dbReference>
<feature type="domain" description="C2" evidence="11">
    <location>
        <begin position="265"/>
        <end position="385"/>
    </location>
</feature>
<dbReference type="CDD" id="cd04022">
    <property type="entry name" value="C2A_MCTP_PRT_plant"/>
    <property type="match status" value="1"/>
</dbReference>
<evidence type="ECO:0000259" key="11">
    <source>
        <dbReference type="PROSITE" id="PS50004"/>
    </source>
</evidence>
<feature type="transmembrane region" description="Helical" evidence="10">
    <location>
        <begin position="813"/>
        <end position="831"/>
    </location>
</feature>
<evidence type="ECO:0000256" key="10">
    <source>
        <dbReference type="SAM" id="Phobius"/>
    </source>
</evidence>
<feature type="transmembrane region" description="Helical" evidence="10">
    <location>
        <begin position="729"/>
        <end position="747"/>
    </location>
</feature>
<dbReference type="InterPro" id="IPR013583">
    <property type="entry name" value="MCTP_C"/>
</dbReference>
<dbReference type="InterPro" id="IPR047257">
    <property type="entry name" value="C2B_MCTP_PRT_plant"/>
</dbReference>
<comment type="function">
    <text evidence="8">May function as a signaling molecule by regulating the trafficking of other regulators.</text>
</comment>
<evidence type="ECO:0000256" key="9">
    <source>
        <dbReference type="SAM" id="MobiDB-lite"/>
    </source>
</evidence>
<feature type="compositionally biased region" description="Basic and acidic residues" evidence="9">
    <location>
        <begin position="193"/>
        <end position="203"/>
    </location>
</feature>
<reference evidence="12" key="1">
    <citation type="submission" date="2023-10" db="EMBL/GenBank/DDBJ databases">
        <title>Chromosome-level genome of the transformable northern wattle, Acacia crassicarpa.</title>
        <authorList>
            <person name="Massaro I."/>
            <person name="Sinha N.R."/>
            <person name="Poethig S."/>
            <person name="Leichty A.R."/>
        </authorList>
    </citation>
    <scope>NUCLEOTIDE SEQUENCE</scope>
    <source>
        <strain evidence="12">Acra3RX</strain>
        <tissue evidence="12">Leaf</tissue>
    </source>
</reference>
<evidence type="ECO:0000313" key="12">
    <source>
        <dbReference type="EMBL" id="KAK4260584.1"/>
    </source>
</evidence>
<evidence type="ECO:0000256" key="7">
    <source>
        <dbReference type="ARBA" id="ARBA00023136"/>
    </source>
</evidence>
<dbReference type="SMART" id="SM00239">
    <property type="entry name" value="C2"/>
    <property type="match status" value="4"/>
</dbReference>
<dbReference type="FunFam" id="2.60.40.150:FF:000323">
    <property type="entry name" value="C2 calcium/lipid-binding plant phosphoribosyltransferase family protein"/>
    <property type="match status" value="1"/>
</dbReference>
<comment type="subcellular location">
    <subcellularLocation>
        <location evidence="1">Membrane</location>
        <topology evidence="1">Multi-pass membrane protein</topology>
    </subcellularLocation>
</comment>